<organism evidence="1 2">
    <name type="scientific">Chondrus crispus</name>
    <name type="common">Carrageen Irish moss</name>
    <name type="synonym">Polymorpha crispa</name>
    <dbReference type="NCBI Taxonomy" id="2769"/>
    <lineage>
        <taxon>Eukaryota</taxon>
        <taxon>Rhodophyta</taxon>
        <taxon>Florideophyceae</taxon>
        <taxon>Rhodymeniophycidae</taxon>
        <taxon>Gigartinales</taxon>
        <taxon>Gigartinaceae</taxon>
        <taxon>Chondrus</taxon>
    </lineage>
</organism>
<keyword evidence="2" id="KW-1185">Reference proteome</keyword>
<accession>R7QDZ8</accession>
<sequence length="134" mass="14640">MALISTCEQHQAATSLAKKVLVLIKSGKVFSGDFSSSGTKGPDGVDPKDTHTWSMNHFANMLESKTCPLSRKSHDVLTAKVLIPFRGRDEERALCAWLSSEGNLKQLQGICDTMLSLPPLTLKSLHSAIRSQMK</sequence>
<evidence type="ECO:0000313" key="2">
    <source>
        <dbReference type="Proteomes" id="UP000012073"/>
    </source>
</evidence>
<dbReference type="AlphaFoldDB" id="R7QDZ8"/>
<dbReference type="RefSeq" id="XP_005715495.1">
    <property type="nucleotide sequence ID" value="XM_005715438.1"/>
</dbReference>
<dbReference type="Gramene" id="CDF35676">
    <property type="protein sequence ID" value="CDF35676"/>
    <property type="gene ID" value="CHC_T00003779001"/>
</dbReference>
<name>R7QDZ8_CHOCR</name>
<dbReference type="Proteomes" id="UP000012073">
    <property type="component" value="Unassembled WGS sequence"/>
</dbReference>
<reference evidence="2" key="1">
    <citation type="journal article" date="2013" name="Proc. Natl. Acad. Sci. U.S.A.">
        <title>Genome structure and metabolic features in the red seaweed Chondrus crispus shed light on evolution of the Archaeplastida.</title>
        <authorList>
            <person name="Collen J."/>
            <person name="Porcel B."/>
            <person name="Carre W."/>
            <person name="Ball S.G."/>
            <person name="Chaparro C."/>
            <person name="Tonon T."/>
            <person name="Barbeyron T."/>
            <person name="Michel G."/>
            <person name="Noel B."/>
            <person name="Valentin K."/>
            <person name="Elias M."/>
            <person name="Artiguenave F."/>
            <person name="Arun A."/>
            <person name="Aury J.M."/>
            <person name="Barbosa-Neto J.F."/>
            <person name="Bothwell J.H."/>
            <person name="Bouget F.Y."/>
            <person name="Brillet L."/>
            <person name="Cabello-Hurtado F."/>
            <person name="Capella-Gutierrez S."/>
            <person name="Charrier B."/>
            <person name="Cladiere L."/>
            <person name="Cock J.M."/>
            <person name="Coelho S.M."/>
            <person name="Colleoni C."/>
            <person name="Czjzek M."/>
            <person name="Da Silva C."/>
            <person name="Delage L."/>
            <person name="Denoeud F."/>
            <person name="Deschamps P."/>
            <person name="Dittami S.M."/>
            <person name="Gabaldon T."/>
            <person name="Gachon C.M."/>
            <person name="Groisillier A."/>
            <person name="Herve C."/>
            <person name="Jabbari K."/>
            <person name="Katinka M."/>
            <person name="Kloareg B."/>
            <person name="Kowalczyk N."/>
            <person name="Labadie K."/>
            <person name="Leblanc C."/>
            <person name="Lopez P.J."/>
            <person name="McLachlan D.H."/>
            <person name="Meslet-Cladiere L."/>
            <person name="Moustafa A."/>
            <person name="Nehr Z."/>
            <person name="Nyvall Collen P."/>
            <person name="Panaud O."/>
            <person name="Partensky F."/>
            <person name="Poulain J."/>
            <person name="Rensing S.A."/>
            <person name="Rousvoal S."/>
            <person name="Samson G."/>
            <person name="Symeonidi A."/>
            <person name="Weissenbach J."/>
            <person name="Zambounis A."/>
            <person name="Wincker P."/>
            <person name="Boyen C."/>
        </authorList>
    </citation>
    <scope>NUCLEOTIDE SEQUENCE [LARGE SCALE GENOMIC DNA]</scope>
    <source>
        <strain evidence="2">cv. Stackhouse</strain>
    </source>
</reference>
<protein>
    <submittedName>
        <fullName evidence="1">Uncharacterized protein</fullName>
    </submittedName>
</protein>
<gene>
    <name evidence="1" type="ORF">CHC_T00003779001</name>
</gene>
<dbReference type="GeneID" id="17323207"/>
<dbReference type="EMBL" id="HG001739">
    <property type="protein sequence ID" value="CDF35676.1"/>
    <property type="molecule type" value="Genomic_DNA"/>
</dbReference>
<dbReference type="KEGG" id="ccp:CHC_T00003779001"/>
<evidence type="ECO:0000313" key="1">
    <source>
        <dbReference type="EMBL" id="CDF35676.1"/>
    </source>
</evidence>
<proteinExistence type="predicted"/>